<evidence type="ECO:0000313" key="1">
    <source>
        <dbReference type="EMBL" id="ABX09673.1"/>
    </source>
</evidence>
<dbReference type="OrthoDB" id="559181at2"/>
<dbReference type="AlphaFoldDB" id="A9BD60"/>
<sequence>MSRKQQQAKLKFLREKILLELEDFYKHAFENISDLELGEGDIAKLAQILLQSKDGALTPLKNEIEKPLITKAPLK</sequence>
<dbReference type="eggNOG" id="ENOG503465K">
    <property type="taxonomic scope" value="Bacteria"/>
</dbReference>
<proteinExistence type="predicted"/>
<dbReference type="RefSeq" id="WP_012196293.1">
    <property type="nucleotide sequence ID" value="NC_009976.1"/>
</dbReference>
<dbReference type="Proteomes" id="UP000000788">
    <property type="component" value="Chromosome"/>
</dbReference>
<gene>
    <name evidence="1" type="ordered locus">P9211_17421</name>
</gene>
<keyword evidence="2" id="KW-1185">Reference proteome</keyword>
<dbReference type="NCBIfam" id="TIGR04374">
    <property type="entry name" value="small_w_EgtBD"/>
    <property type="match status" value="1"/>
</dbReference>
<organism evidence="1 2">
    <name type="scientific">Prochlorococcus marinus (strain MIT 9211)</name>
    <dbReference type="NCBI Taxonomy" id="93059"/>
    <lineage>
        <taxon>Bacteria</taxon>
        <taxon>Bacillati</taxon>
        <taxon>Cyanobacteriota</taxon>
        <taxon>Cyanophyceae</taxon>
        <taxon>Synechococcales</taxon>
        <taxon>Prochlorococcaceae</taxon>
        <taxon>Prochlorococcus</taxon>
    </lineage>
</organism>
<evidence type="ECO:0000313" key="2">
    <source>
        <dbReference type="Proteomes" id="UP000000788"/>
    </source>
</evidence>
<name>A9BD60_PROM4</name>
<dbReference type="EMBL" id="CP000878">
    <property type="protein sequence ID" value="ABX09673.1"/>
    <property type="molecule type" value="Genomic_DNA"/>
</dbReference>
<reference evidence="1 2" key="1">
    <citation type="journal article" date="2007" name="PLoS Genet.">
        <title>Patterns and implications of gene gain and loss in the evolution of Prochlorococcus.</title>
        <authorList>
            <person name="Kettler G.C."/>
            <person name="Martiny A.C."/>
            <person name="Huang K."/>
            <person name="Zucker J."/>
            <person name="Coleman M.L."/>
            <person name="Rodrigue S."/>
            <person name="Chen F."/>
            <person name="Lapidus A."/>
            <person name="Ferriera S."/>
            <person name="Johnson J."/>
            <person name="Steglich C."/>
            <person name="Church G.M."/>
            <person name="Richardson P."/>
            <person name="Chisholm S.W."/>
        </authorList>
    </citation>
    <scope>NUCLEOTIDE SEQUENCE [LARGE SCALE GENOMIC DNA]</scope>
    <source>
        <strain evidence="2">MIT 9211</strain>
    </source>
</reference>
<protein>
    <submittedName>
        <fullName evidence="1">Uncharacterized protein</fullName>
    </submittedName>
</protein>
<dbReference type="HOGENOM" id="CLU_196133_0_0_3"/>
<dbReference type="InterPro" id="IPR030810">
    <property type="entry name" value="Small_EgtBD"/>
</dbReference>
<dbReference type="KEGG" id="pmj:P9211_17421"/>
<accession>A9BD60</accession>
<dbReference type="STRING" id="93059.P9211_17421"/>